<protein>
    <recommendedName>
        <fullName evidence="4">Tim44-like domain-containing protein</fullName>
    </recommendedName>
</protein>
<organism evidence="2 3">
    <name type="scientific">Chytriomyces confervae</name>
    <dbReference type="NCBI Taxonomy" id="246404"/>
    <lineage>
        <taxon>Eukaryota</taxon>
        <taxon>Fungi</taxon>
        <taxon>Fungi incertae sedis</taxon>
        <taxon>Chytridiomycota</taxon>
        <taxon>Chytridiomycota incertae sedis</taxon>
        <taxon>Chytridiomycetes</taxon>
        <taxon>Chytridiales</taxon>
        <taxon>Chytriomycetaceae</taxon>
        <taxon>Chytriomyces</taxon>
    </lineage>
</organism>
<accession>A0A507FBU8</accession>
<feature type="chain" id="PRO_5021362884" description="Tim44-like domain-containing protein" evidence="1">
    <location>
        <begin position="17"/>
        <end position="354"/>
    </location>
</feature>
<evidence type="ECO:0000313" key="3">
    <source>
        <dbReference type="Proteomes" id="UP000320333"/>
    </source>
</evidence>
<proteinExistence type="predicted"/>
<keyword evidence="1" id="KW-0732">Signal</keyword>
<keyword evidence="3" id="KW-1185">Reference proteome</keyword>
<comment type="caution">
    <text evidence="2">The sequence shown here is derived from an EMBL/GenBank/DDBJ whole genome shotgun (WGS) entry which is preliminary data.</text>
</comment>
<dbReference type="Proteomes" id="UP000320333">
    <property type="component" value="Unassembled WGS sequence"/>
</dbReference>
<dbReference type="AlphaFoldDB" id="A0A507FBU8"/>
<dbReference type="EMBL" id="QEAP01000163">
    <property type="protein sequence ID" value="TPX73811.1"/>
    <property type="molecule type" value="Genomic_DNA"/>
</dbReference>
<reference evidence="2 3" key="1">
    <citation type="journal article" date="2019" name="Sci. Rep.">
        <title>Comparative genomics of chytrid fungi reveal insights into the obligate biotrophic and pathogenic lifestyle of Synchytrium endobioticum.</title>
        <authorList>
            <person name="van de Vossenberg B.T.L.H."/>
            <person name="Warris S."/>
            <person name="Nguyen H.D.T."/>
            <person name="van Gent-Pelzer M.P.E."/>
            <person name="Joly D.L."/>
            <person name="van de Geest H.C."/>
            <person name="Bonants P.J.M."/>
            <person name="Smith D.S."/>
            <person name="Levesque C.A."/>
            <person name="van der Lee T.A.J."/>
        </authorList>
    </citation>
    <scope>NUCLEOTIDE SEQUENCE [LARGE SCALE GENOMIC DNA]</scope>
    <source>
        <strain evidence="2 3">CBS 675.73</strain>
    </source>
</reference>
<evidence type="ECO:0000256" key="1">
    <source>
        <dbReference type="SAM" id="SignalP"/>
    </source>
</evidence>
<sequence length="354" mass="40353">MKSFWLIAARCQSTWATTPAANAATVDLLAQYPVRISASNPQRRGYFEQFTNSPLYERLLMMPFRLKLAEMAGKGFLNSRFEDDSGREFYPRQFQKGVQRAIPSLFNLLSGWDGISDEKRLKTVLSSHLYAEFSKQHQRIHAQGYSILFNWRYLNFRWTHEKPDESPIRPQNVWITFGNPRNATSTLLTGPVTMRNHSTVFTRRVEADVVGVEGGAKKPVMKQRRVFREICFEYVYTPSDFQADEGMEVGEDGQVVDGLLSFETKREMMDMGQKVAVDSKVAGGVLDYVIVRNSDGATMSSGEVDLDGMGVRLETTYFTDEFPDDGRWKVADIDNYLTYPRVLEEEMDPDASSS</sequence>
<name>A0A507FBU8_9FUNG</name>
<feature type="signal peptide" evidence="1">
    <location>
        <begin position="1"/>
        <end position="16"/>
    </location>
</feature>
<gene>
    <name evidence="2" type="ORF">CcCBS67573_g04921</name>
</gene>
<evidence type="ECO:0000313" key="2">
    <source>
        <dbReference type="EMBL" id="TPX73811.1"/>
    </source>
</evidence>
<dbReference type="OrthoDB" id="2141364at2759"/>
<evidence type="ECO:0008006" key="4">
    <source>
        <dbReference type="Google" id="ProtNLM"/>
    </source>
</evidence>